<proteinExistence type="predicted"/>
<dbReference type="InterPro" id="IPR025649">
    <property type="entry name" value="DUF4360"/>
</dbReference>
<sequence>MHKGIAFSVAAAAALALTAASVAPAVASAPPTPGGPADDMIEIVSINGSGCAPDKTAAFLVWGKDGFVIDYRDYTAQVGGSSKPADARKNCQLGLKVPTRQNSTYAISQVDYRLTPNLQAGATATLKAEHNFLGSDRSDVKTFSMAGPFNDQYQIVEQVPTTDLVWKVCGDTRPIGIYTELRVTPGTSDHSKVSSVSMNFLDGTLQTTYHLVWKECT</sequence>
<dbReference type="AlphaFoldDB" id="A0A5D0UB57"/>
<reference evidence="2 3" key="1">
    <citation type="submission" date="2019-08" db="EMBL/GenBank/DDBJ databases">
        <title>Actinomadura sp. nov. CYP1-5 isolated from mountain soil.</title>
        <authorList>
            <person name="Songsumanus A."/>
            <person name="Kuncharoen N."/>
            <person name="Kudo T."/>
            <person name="Yuki M."/>
            <person name="Igarashi Y."/>
            <person name="Tanasupawat S."/>
        </authorList>
    </citation>
    <scope>NUCLEOTIDE SEQUENCE [LARGE SCALE GENOMIC DNA]</scope>
    <source>
        <strain evidence="2 3">GKU157</strain>
    </source>
</reference>
<keyword evidence="3" id="KW-1185">Reference proteome</keyword>
<dbReference type="Pfam" id="PF14273">
    <property type="entry name" value="DUF4360"/>
    <property type="match status" value="1"/>
</dbReference>
<gene>
    <name evidence="2" type="ORF">FXF65_10585</name>
</gene>
<dbReference type="PANTHER" id="PTHR38847:SF1">
    <property type="entry name" value="PSEUDOURIDINE SYNTHASE RSUA_RLUA-LIKE DOMAIN-CONTAINING PROTEIN"/>
    <property type="match status" value="1"/>
</dbReference>
<accession>A0A5D0UB57</accession>
<evidence type="ECO:0000256" key="1">
    <source>
        <dbReference type="SAM" id="SignalP"/>
    </source>
</evidence>
<keyword evidence="1" id="KW-0732">Signal</keyword>
<feature type="signal peptide" evidence="1">
    <location>
        <begin position="1"/>
        <end position="25"/>
    </location>
</feature>
<evidence type="ECO:0000313" key="2">
    <source>
        <dbReference type="EMBL" id="TYC15791.1"/>
    </source>
</evidence>
<dbReference type="RefSeq" id="WP_148349587.1">
    <property type="nucleotide sequence ID" value="NZ_JBHSBF010000009.1"/>
</dbReference>
<dbReference type="Proteomes" id="UP000322634">
    <property type="component" value="Unassembled WGS sequence"/>
</dbReference>
<feature type="chain" id="PRO_5038926985" evidence="1">
    <location>
        <begin position="26"/>
        <end position="217"/>
    </location>
</feature>
<dbReference type="EMBL" id="VSFF01000004">
    <property type="protein sequence ID" value="TYC15791.1"/>
    <property type="molecule type" value="Genomic_DNA"/>
</dbReference>
<dbReference type="PANTHER" id="PTHR38847">
    <property type="match status" value="1"/>
</dbReference>
<name>A0A5D0UB57_9ACTN</name>
<comment type="caution">
    <text evidence="2">The sequence shown here is derived from an EMBL/GenBank/DDBJ whole genome shotgun (WGS) entry which is preliminary data.</text>
</comment>
<dbReference type="OrthoDB" id="482707at2"/>
<organism evidence="2 3">
    <name type="scientific">Actinomadura syzygii</name>
    <dbReference type="NCBI Taxonomy" id="1427538"/>
    <lineage>
        <taxon>Bacteria</taxon>
        <taxon>Bacillati</taxon>
        <taxon>Actinomycetota</taxon>
        <taxon>Actinomycetes</taxon>
        <taxon>Streptosporangiales</taxon>
        <taxon>Thermomonosporaceae</taxon>
        <taxon>Actinomadura</taxon>
    </lineage>
</organism>
<protein>
    <submittedName>
        <fullName evidence="2">DUF4360 domain-containing protein</fullName>
    </submittedName>
</protein>
<evidence type="ECO:0000313" key="3">
    <source>
        <dbReference type="Proteomes" id="UP000322634"/>
    </source>
</evidence>